<keyword evidence="2" id="KW-0472">Membrane</keyword>
<dbReference type="AlphaFoldDB" id="A0A830HF91"/>
<keyword evidence="2" id="KW-0812">Transmembrane</keyword>
<evidence type="ECO:0000313" key="4">
    <source>
        <dbReference type="Proteomes" id="UP000660262"/>
    </source>
</evidence>
<evidence type="ECO:0000313" key="3">
    <source>
        <dbReference type="EMBL" id="GHP04291.1"/>
    </source>
</evidence>
<feature type="compositionally biased region" description="Low complexity" evidence="1">
    <location>
        <begin position="98"/>
        <end position="112"/>
    </location>
</feature>
<dbReference type="Proteomes" id="UP000660262">
    <property type="component" value="Unassembled WGS sequence"/>
</dbReference>
<evidence type="ECO:0000256" key="1">
    <source>
        <dbReference type="SAM" id="MobiDB-lite"/>
    </source>
</evidence>
<feature type="region of interest" description="Disordered" evidence="1">
    <location>
        <begin position="1"/>
        <end position="43"/>
    </location>
</feature>
<reference evidence="3" key="1">
    <citation type="submission" date="2020-10" db="EMBL/GenBank/DDBJ databases">
        <title>Unveiling of a novel bifunctional photoreceptor, Dualchrome1, isolated from a cosmopolitan green alga.</title>
        <authorList>
            <person name="Suzuki S."/>
            <person name="Kawachi M."/>
        </authorList>
    </citation>
    <scope>NUCLEOTIDE SEQUENCE</scope>
    <source>
        <strain evidence="3">NIES 2893</strain>
    </source>
</reference>
<name>A0A830HF91_9CHLO</name>
<organism evidence="3 4">
    <name type="scientific">Pycnococcus provasolii</name>
    <dbReference type="NCBI Taxonomy" id="41880"/>
    <lineage>
        <taxon>Eukaryota</taxon>
        <taxon>Viridiplantae</taxon>
        <taxon>Chlorophyta</taxon>
        <taxon>Pseudoscourfieldiophyceae</taxon>
        <taxon>Pseudoscourfieldiales</taxon>
        <taxon>Pycnococcaceae</taxon>
        <taxon>Pycnococcus</taxon>
    </lineage>
</organism>
<keyword evidence="4" id="KW-1185">Reference proteome</keyword>
<keyword evidence="2" id="KW-1133">Transmembrane helix</keyword>
<sequence length="295" mass="31663">MESHFNAARGTTQDPIIQRRLTQDSLEDNSSMELSADDDTSWEMVDELSVVDYGLVSDEYPDALVAADQQPPPPPPPSDSSSSHATTATDDNFEVQPSNNNSTHSYTSSASPSLSDAALTYALPPIDDDVKPYDTTVSALVDHDGTCMPPVSFLDVDWDAVASGVRSWTSKAADELQVVLADVGDTLTTNAAIVSTKIGDLTRSATTSFRTHFHKFVKALPPPESDLIVMKRDAAFFAVGLLGAAALGAVCHARHMSAQVRSRDALIERLVADINWERTTVRMGASHACDVEAVL</sequence>
<feature type="region of interest" description="Disordered" evidence="1">
    <location>
        <begin position="65"/>
        <end position="112"/>
    </location>
</feature>
<evidence type="ECO:0000256" key="2">
    <source>
        <dbReference type="SAM" id="Phobius"/>
    </source>
</evidence>
<protein>
    <submittedName>
        <fullName evidence="3">Uncharacterized protein</fullName>
    </submittedName>
</protein>
<accession>A0A830HF91</accession>
<dbReference type="EMBL" id="BNJQ01000007">
    <property type="protein sequence ID" value="GHP04291.1"/>
    <property type="molecule type" value="Genomic_DNA"/>
</dbReference>
<feature type="transmembrane region" description="Helical" evidence="2">
    <location>
        <begin position="234"/>
        <end position="253"/>
    </location>
</feature>
<proteinExistence type="predicted"/>
<gene>
    <name evidence="3" type="ORF">PPROV_000304500</name>
</gene>
<comment type="caution">
    <text evidence="3">The sequence shown here is derived from an EMBL/GenBank/DDBJ whole genome shotgun (WGS) entry which is preliminary data.</text>
</comment>